<accession>A0A1W1UNY8</accession>
<dbReference type="Gene3D" id="2.60.40.4380">
    <property type="entry name" value="Translational regulator CsrA"/>
    <property type="match status" value="1"/>
</dbReference>
<evidence type="ECO:0000256" key="2">
    <source>
        <dbReference type="ARBA" id="ARBA00022491"/>
    </source>
</evidence>
<evidence type="ECO:0000313" key="7">
    <source>
        <dbReference type="EMBL" id="SMB82790.1"/>
    </source>
</evidence>
<dbReference type="Proteomes" id="UP000192731">
    <property type="component" value="Unassembled WGS sequence"/>
</dbReference>
<gene>
    <name evidence="6" type="primary">csrA</name>
    <name evidence="7" type="ORF">SAMN00017405_0968</name>
</gene>
<comment type="similarity">
    <text evidence="6">Belongs to the CsrA/RsmA family.</text>
</comment>
<evidence type="ECO:0000256" key="5">
    <source>
        <dbReference type="ARBA" id="ARBA00022884"/>
    </source>
</evidence>
<comment type="function">
    <text evidence="6">A translational regulator that binds mRNA to regulate translation initiation and/or mRNA stability. Usually binds in the 5'-UTR at or near the Shine-Dalgarno sequence preventing ribosome-binding, thus repressing translation. Its main target seems to be the major flagellin gene, while its function is anatagonized by FliW.</text>
</comment>
<dbReference type="GO" id="GO:0045947">
    <property type="term" value="P:negative regulation of translational initiation"/>
    <property type="evidence" value="ECO:0007669"/>
    <property type="project" value="UniProtKB-UniRule"/>
</dbReference>
<dbReference type="NCBIfam" id="NF002469">
    <property type="entry name" value="PRK01712.1"/>
    <property type="match status" value="1"/>
</dbReference>
<dbReference type="GO" id="GO:0006109">
    <property type="term" value="P:regulation of carbohydrate metabolic process"/>
    <property type="evidence" value="ECO:0007669"/>
    <property type="project" value="InterPro"/>
</dbReference>
<dbReference type="SUPFAM" id="SSF117130">
    <property type="entry name" value="CsrA-like"/>
    <property type="match status" value="1"/>
</dbReference>
<dbReference type="GO" id="GO:0005829">
    <property type="term" value="C:cytosol"/>
    <property type="evidence" value="ECO:0007669"/>
    <property type="project" value="TreeGrafter"/>
</dbReference>
<dbReference type="GO" id="GO:0044781">
    <property type="term" value="P:bacterial-type flagellum organization"/>
    <property type="evidence" value="ECO:0007669"/>
    <property type="project" value="UniProtKB-KW"/>
</dbReference>
<dbReference type="FunFam" id="2.60.40.4380:FF:000002">
    <property type="entry name" value="Translational regulator CsrA"/>
    <property type="match status" value="1"/>
</dbReference>
<keyword evidence="8" id="KW-1185">Reference proteome</keyword>
<evidence type="ECO:0000256" key="6">
    <source>
        <dbReference type="HAMAP-Rule" id="MF_00167"/>
    </source>
</evidence>
<dbReference type="OrthoDB" id="9809061at2"/>
<reference evidence="7 8" key="1">
    <citation type="submission" date="2017-04" db="EMBL/GenBank/DDBJ databases">
        <authorList>
            <person name="Afonso C.L."/>
            <person name="Miller P.J."/>
            <person name="Scott M.A."/>
            <person name="Spackman E."/>
            <person name="Goraichik I."/>
            <person name="Dimitrov K.M."/>
            <person name="Suarez D.L."/>
            <person name="Swayne D.E."/>
        </authorList>
    </citation>
    <scope>NUCLEOTIDE SEQUENCE [LARGE SCALE GENOMIC DNA]</scope>
    <source>
        <strain evidence="7 8">DSM 11270</strain>
    </source>
</reference>
<keyword evidence="2 6" id="KW-0678">Repressor</keyword>
<dbReference type="PANTHER" id="PTHR34984:SF1">
    <property type="entry name" value="CARBON STORAGE REGULATOR"/>
    <property type="match status" value="1"/>
</dbReference>
<protein>
    <recommendedName>
        <fullName evidence="6">Translational regulator CsrA</fullName>
    </recommendedName>
</protein>
<dbReference type="HAMAP" id="MF_00167">
    <property type="entry name" value="CsrA"/>
    <property type="match status" value="1"/>
</dbReference>
<dbReference type="GO" id="GO:0048027">
    <property type="term" value="F:mRNA 5'-UTR binding"/>
    <property type="evidence" value="ECO:0007669"/>
    <property type="project" value="UniProtKB-UniRule"/>
</dbReference>
<dbReference type="InterPro" id="IPR003751">
    <property type="entry name" value="CsrA"/>
</dbReference>
<dbReference type="PANTHER" id="PTHR34984">
    <property type="entry name" value="CARBON STORAGE REGULATOR"/>
    <property type="match status" value="1"/>
</dbReference>
<proteinExistence type="inferred from homology"/>
<dbReference type="Pfam" id="PF02599">
    <property type="entry name" value="CsrA"/>
    <property type="match status" value="1"/>
</dbReference>
<comment type="subcellular location">
    <subcellularLocation>
        <location evidence="6">Cytoplasm</location>
    </subcellularLocation>
</comment>
<comment type="subunit">
    <text evidence="6">Homodimer; the beta-strands of each monomer intercalate to form a hydrophobic core, while the alpha-helices form wings that extend away from the core.</text>
</comment>
<keyword evidence="3 6" id="KW-1005">Bacterial flagellum biogenesis</keyword>
<dbReference type="EMBL" id="FWWT01000008">
    <property type="protein sequence ID" value="SMB82790.1"/>
    <property type="molecule type" value="Genomic_DNA"/>
</dbReference>
<dbReference type="AlphaFoldDB" id="A0A1W1UNY8"/>
<evidence type="ECO:0000256" key="3">
    <source>
        <dbReference type="ARBA" id="ARBA00022795"/>
    </source>
</evidence>
<keyword evidence="5 6" id="KW-0694">RNA-binding</keyword>
<keyword evidence="1 6" id="KW-0963">Cytoplasm</keyword>
<dbReference type="RefSeq" id="WP_084052214.1">
    <property type="nucleotide sequence ID" value="NZ_FWWT01000008.1"/>
</dbReference>
<evidence type="ECO:0000313" key="8">
    <source>
        <dbReference type="Proteomes" id="UP000192731"/>
    </source>
</evidence>
<evidence type="ECO:0000256" key="1">
    <source>
        <dbReference type="ARBA" id="ARBA00022490"/>
    </source>
</evidence>
<dbReference type="NCBIfam" id="TIGR00202">
    <property type="entry name" value="csrA"/>
    <property type="match status" value="1"/>
</dbReference>
<dbReference type="GO" id="GO:0006402">
    <property type="term" value="P:mRNA catabolic process"/>
    <property type="evidence" value="ECO:0007669"/>
    <property type="project" value="InterPro"/>
</dbReference>
<organism evidence="7 8">
    <name type="scientific">Desulfonispora thiosulfatigenes DSM 11270</name>
    <dbReference type="NCBI Taxonomy" id="656914"/>
    <lineage>
        <taxon>Bacteria</taxon>
        <taxon>Bacillati</taxon>
        <taxon>Bacillota</taxon>
        <taxon>Clostridia</taxon>
        <taxon>Eubacteriales</taxon>
        <taxon>Peptococcaceae</taxon>
        <taxon>Desulfonispora</taxon>
    </lineage>
</organism>
<keyword evidence="4 6" id="KW-0810">Translation regulation</keyword>
<evidence type="ECO:0000256" key="4">
    <source>
        <dbReference type="ARBA" id="ARBA00022845"/>
    </source>
</evidence>
<dbReference type="InterPro" id="IPR036107">
    <property type="entry name" value="CsrA_sf"/>
</dbReference>
<sequence>MLILTRKNNESFLIGEEIKISVLSIEGNKVKIGIEAPRDISIVREEIYEAVKSENITAGKITTAEIDFNLFNSTPKGDEEK</sequence>
<dbReference type="GO" id="GO:1902208">
    <property type="term" value="P:regulation of bacterial-type flagellum assembly"/>
    <property type="evidence" value="ECO:0007669"/>
    <property type="project" value="UniProtKB-UniRule"/>
</dbReference>
<dbReference type="STRING" id="656914.SAMN00017405_0968"/>
<name>A0A1W1UNY8_DESTI</name>